<dbReference type="STRING" id="371042.NG99_26225"/>
<dbReference type="GO" id="GO:0003676">
    <property type="term" value="F:nucleic acid binding"/>
    <property type="evidence" value="ECO:0007669"/>
    <property type="project" value="InterPro"/>
</dbReference>
<protein>
    <submittedName>
        <fullName evidence="2">HNH nuclease</fullName>
    </submittedName>
</protein>
<accession>A0A0A3YLN7</accession>
<dbReference type="OrthoDB" id="5292295at2"/>
<comment type="caution">
    <text evidence="2">The sequence shown here is derived from an EMBL/GenBank/DDBJ whole genome shotgun (WGS) entry which is preliminary data.</text>
</comment>
<dbReference type="Proteomes" id="UP000030351">
    <property type="component" value="Unassembled WGS sequence"/>
</dbReference>
<dbReference type="RefSeq" id="WP_034899579.1">
    <property type="nucleotide sequence ID" value="NZ_JRUQ01000105.1"/>
</dbReference>
<dbReference type="CDD" id="cd00085">
    <property type="entry name" value="HNHc"/>
    <property type="match status" value="1"/>
</dbReference>
<dbReference type="GO" id="GO:0008270">
    <property type="term" value="F:zinc ion binding"/>
    <property type="evidence" value="ECO:0007669"/>
    <property type="project" value="InterPro"/>
</dbReference>
<dbReference type="Pfam" id="PF01844">
    <property type="entry name" value="HNH"/>
    <property type="match status" value="1"/>
</dbReference>
<feature type="domain" description="HNH" evidence="1">
    <location>
        <begin position="49"/>
        <end position="94"/>
    </location>
</feature>
<proteinExistence type="predicted"/>
<dbReference type="AlphaFoldDB" id="A0A0A3YLN7"/>
<dbReference type="GO" id="GO:0004519">
    <property type="term" value="F:endonuclease activity"/>
    <property type="evidence" value="ECO:0007669"/>
    <property type="project" value="InterPro"/>
</dbReference>
<organism evidence="2 3">
    <name type="scientific">Erwinia typographi</name>
    <dbReference type="NCBI Taxonomy" id="371042"/>
    <lineage>
        <taxon>Bacteria</taxon>
        <taxon>Pseudomonadati</taxon>
        <taxon>Pseudomonadota</taxon>
        <taxon>Gammaproteobacteria</taxon>
        <taxon>Enterobacterales</taxon>
        <taxon>Erwiniaceae</taxon>
        <taxon>Erwinia</taxon>
    </lineage>
</organism>
<sequence>MSRLTTLKPRLKAIDTRRLKTLNSEELRVTGSARVGLKRRIYTRDDGCCCMCKRFVELRDSELDHRIALQFGGGNDESNLWTLCVECHAGKTARETSTRQPDREALKHDVPAGEGLPVTIV</sequence>
<evidence type="ECO:0000313" key="2">
    <source>
        <dbReference type="EMBL" id="KGT86261.1"/>
    </source>
</evidence>
<keyword evidence="3" id="KW-1185">Reference proteome</keyword>
<dbReference type="InterPro" id="IPR003615">
    <property type="entry name" value="HNH_nuc"/>
</dbReference>
<dbReference type="InterPro" id="IPR002711">
    <property type="entry name" value="HNH"/>
</dbReference>
<evidence type="ECO:0000259" key="1">
    <source>
        <dbReference type="Pfam" id="PF01844"/>
    </source>
</evidence>
<gene>
    <name evidence="2" type="ORF">NG99_26225</name>
</gene>
<dbReference type="eggNOG" id="COG1403">
    <property type="taxonomic scope" value="Bacteria"/>
</dbReference>
<evidence type="ECO:0000313" key="3">
    <source>
        <dbReference type="Proteomes" id="UP000030351"/>
    </source>
</evidence>
<reference evidence="2 3" key="1">
    <citation type="submission" date="2014-10" db="EMBL/GenBank/DDBJ databases">
        <title>Genome sequence of Erwinia typographi M043b.</title>
        <authorList>
            <person name="Chan K.-G."/>
            <person name="Tan W.-S."/>
        </authorList>
    </citation>
    <scope>NUCLEOTIDE SEQUENCE [LARGE SCALE GENOMIC DNA]</scope>
    <source>
        <strain evidence="2 3">M043b</strain>
    </source>
</reference>
<dbReference type="Gene3D" id="1.10.30.50">
    <property type="match status" value="1"/>
</dbReference>
<dbReference type="EMBL" id="JRUQ01000105">
    <property type="protein sequence ID" value="KGT86261.1"/>
    <property type="molecule type" value="Genomic_DNA"/>
</dbReference>
<name>A0A0A3YLN7_9GAMM</name>